<feature type="domain" description="CzcB-like barrel-sandwich hybrid" evidence="5">
    <location>
        <begin position="122"/>
        <end position="254"/>
    </location>
</feature>
<accession>A0A7C9GTL0</accession>
<evidence type="ECO:0000259" key="5">
    <source>
        <dbReference type="Pfam" id="PF25973"/>
    </source>
</evidence>
<evidence type="ECO:0000313" key="6">
    <source>
        <dbReference type="EMBL" id="MQT16189.1"/>
    </source>
</evidence>
<evidence type="ECO:0000313" key="7">
    <source>
        <dbReference type="Proteomes" id="UP000481327"/>
    </source>
</evidence>
<dbReference type="Gene3D" id="2.40.420.20">
    <property type="match status" value="1"/>
</dbReference>
<dbReference type="InterPro" id="IPR006143">
    <property type="entry name" value="RND_pump_MFP"/>
</dbReference>
<evidence type="ECO:0000256" key="1">
    <source>
        <dbReference type="ARBA" id="ARBA00009477"/>
    </source>
</evidence>
<sequence>MRALQTVTYLGNTVCAKGRSSMNMHNKLPDPDMASAYSLPADTGRATQRRWVKPALVVLLIAVAAFVAWKVFGAKPAEAPPVSSVPEVTIIVPGMSAVAQTITATGSIAARRDSAVGVQGEGGRVITVLAEAGQQVRKGQVLVQIDSAVQTQTSRQLAASLRSAQADAQLAEANLKRAQALVGRGFISKADIDQRTATRDGAVARVGVAAAQLAANEALIGRLSVRAPSDGLILARSVEAGQIVSPGVVLFRLAEGSVLEMRAQVAEQDMAVLKVGMPASVTPVGSTQDYRGRVWLLDPVIDNASRQGIARIALPYSPGLRVGAFAKSQIVAGEAMRPVLPQSAVQADDKGSYVMIVGADNKVERRSVAVGTVSDIGVSIATGLNGTERVVASAAAFLRPGEKINPVVAKTAA</sequence>
<evidence type="ECO:0000259" key="4">
    <source>
        <dbReference type="Pfam" id="PF25967"/>
    </source>
</evidence>
<dbReference type="SUPFAM" id="SSF111369">
    <property type="entry name" value="HlyD-like secretion proteins"/>
    <property type="match status" value="1"/>
</dbReference>
<organism evidence="6 7">
    <name type="scientific">Sandarakinorhabdus fusca</name>
    <dbReference type="NCBI Taxonomy" id="1439888"/>
    <lineage>
        <taxon>Bacteria</taxon>
        <taxon>Pseudomonadati</taxon>
        <taxon>Pseudomonadota</taxon>
        <taxon>Alphaproteobacteria</taxon>
        <taxon>Sphingomonadales</taxon>
        <taxon>Sphingosinicellaceae</taxon>
        <taxon>Sandarakinorhabdus</taxon>
    </lineage>
</organism>
<feature type="transmembrane region" description="Helical" evidence="2">
    <location>
        <begin position="55"/>
        <end position="72"/>
    </location>
</feature>
<dbReference type="EMBL" id="WIOL01000001">
    <property type="protein sequence ID" value="MQT16189.1"/>
    <property type="molecule type" value="Genomic_DNA"/>
</dbReference>
<comment type="caution">
    <text evidence="6">The sequence shown here is derived from an EMBL/GenBank/DDBJ whole genome shotgun (WGS) entry which is preliminary data.</text>
</comment>
<dbReference type="NCBIfam" id="TIGR01730">
    <property type="entry name" value="RND_mfp"/>
    <property type="match status" value="1"/>
</dbReference>
<keyword evidence="7" id="KW-1185">Reference proteome</keyword>
<keyword evidence="2" id="KW-1133">Transmembrane helix</keyword>
<evidence type="ECO:0000256" key="2">
    <source>
        <dbReference type="SAM" id="Phobius"/>
    </source>
</evidence>
<keyword evidence="2" id="KW-0472">Membrane</keyword>
<dbReference type="InterPro" id="IPR058792">
    <property type="entry name" value="Beta-barrel_RND_2"/>
</dbReference>
<dbReference type="Gene3D" id="2.40.50.100">
    <property type="match status" value="1"/>
</dbReference>
<dbReference type="Pfam" id="PF25973">
    <property type="entry name" value="BSH_CzcB"/>
    <property type="match status" value="1"/>
</dbReference>
<dbReference type="Gene3D" id="2.40.30.170">
    <property type="match status" value="1"/>
</dbReference>
<dbReference type="PANTHER" id="PTHR30469:SF15">
    <property type="entry name" value="HLYD FAMILY OF SECRETION PROTEINS"/>
    <property type="match status" value="1"/>
</dbReference>
<dbReference type="InterPro" id="IPR058647">
    <property type="entry name" value="BSH_CzcB-like"/>
</dbReference>
<dbReference type="GO" id="GO:1990281">
    <property type="term" value="C:efflux pump complex"/>
    <property type="evidence" value="ECO:0007669"/>
    <property type="project" value="TreeGrafter"/>
</dbReference>
<feature type="domain" description="Multidrug resistance protein MdtA-like C-terminal permuted SH3" evidence="4">
    <location>
        <begin position="339"/>
        <end position="393"/>
    </location>
</feature>
<reference evidence="6 7" key="1">
    <citation type="submission" date="2019-09" db="EMBL/GenBank/DDBJ databases">
        <title>Polymorphobacter sp. isolated from a lake in China.</title>
        <authorList>
            <person name="Liu Z."/>
        </authorList>
    </citation>
    <scope>NUCLEOTIDE SEQUENCE [LARGE SCALE GENOMIC DNA]</scope>
    <source>
        <strain evidence="6 7">D40P</strain>
    </source>
</reference>
<dbReference type="GO" id="GO:0015562">
    <property type="term" value="F:efflux transmembrane transporter activity"/>
    <property type="evidence" value="ECO:0007669"/>
    <property type="project" value="TreeGrafter"/>
</dbReference>
<gene>
    <name evidence="6" type="ORF">F3168_02810</name>
</gene>
<dbReference type="Proteomes" id="UP000481327">
    <property type="component" value="Unassembled WGS sequence"/>
</dbReference>
<dbReference type="Pfam" id="PF25954">
    <property type="entry name" value="Beta-barrel_RND_2"/>
    <property type="match status" value="1"/>
</dbReference>
<keyword evidence="2" id="KW-0812">Transmembrane</keyword>
<feature type="domain" description="CusB-like beta-barrel" evidence="3">
    <location>
        <begin position="262"/>
        <end position="331"/>
    </location>
</feature>
<dbReference type="OrthoDB" id="7422354at2"/>
<dbReference type="Gene3D" id="1.10.287.470">
    <property type="entry name" value="Helix hairpin bin"/>
    <property type="match status" value="1"/>
</dbReference>
<protein>
    <submittedName>
        <fullName evidence="6">Efflux RND transporter periplasmic adaptor subunit</fullName>
    </submittedName>
</protein>
<dbReference type="AlphaFoldDB" id="A0A7C9GTL0"/>
<name>A0A7C9GTL0_9SPHN</name>
<evidence type="ECO:0000259" key="3">
    <source>
        <dbReference type="Pfam" id="PF25954"/>
    </source>
</evidence>
<dbReference type="Pfam" id="PF25967">
    <property type="entry name" value="RND-MFP_C"/>
    <property type="match status" value="1"/>
</dbReference>
<proteinExistence type="inferred from homology"/>
<dbReference type="PANTHER" id="PTHR30469">
    <property type="entry name" value="MULTIDRUG RESISTANCE PROTEIN MDTA"/>
    <property type="match status" value="1"/>
</dbReference>
<comment type="similarity">
    <text evidence="1">Belongs to the membrane fusion protein (MFP) (TC 8.A.1) family.</text>
</comment>
<dbReference type="InterPro" id="IPR058627">
    <property type="entry name" value="MdtA-like_C"/>
</dbReference>